<name>A0A841JR98_9BACT</name>
<evidence type="ECO:0000313" key="2">
    <source>
        <dbReference type="Proteomes" id="UP000538666"/>
    </source>
</evidence>
<dbReference type="OrthoDB" id="122786at2"/>
<proteinExistence type="predicted"/>
<dbReference type="Proteomes" id="UP000538666">
    <property type="component" value="Unassembled WGS sequence"/>
</dbReference>
<reference evidence="1 2" key="1">
    <citation type="submission" date="2020-08" db="EMBL/GenBank/DDBJ databases">
        <title>Genomic Encyclopedia of Type Strains, Phase IV (KMG-IV): sequencing the most valuable type-strain genomes for metagenomic binning, comparative biology and taxonomic classification.</title>
        <authorList>
            <person name="Goeker M."/>
        </authorList>
    </citation>
    <scope>NUCLEOTIDE SEQUENCE [LARGE SCALE GENOMIC DNA]</scope>
    <source>
        <strain evidence="1 2">DSM 103733</strain>
    </source>
</reference>
<keyword evidence="2" id="KW-1185">Reference proteome</keyword>
<dbReference type="AlphaFoldDB" id="A0A841JR98"/>
<dbReference type="EMBL" id="JACHEK010000001">
    <property type="protein sequence ID" value="MBB6142299.1"/>
    <property type="molecule type" value="Genomic_DNA"/>
</dbReference>
<sequence>MNIFLTIFNFFYEIFFGCSHERLTRPFTLQEQTYKVCLDCGNQVYYSPITMRPLSAREVRRMKAVQASEVRVMAPVSSTPSMIQPNERKSNAA</sequence>
<accession>A0A841JR98</accession>
<dbReference type="RefSeq" id="WP_050057548.1">
    <property type="nucleotide sequence ID" value="NZ_JACHEK010000001.1"/>
</dbReference>
<comment type="caution">
    <text evidence="1">The sequence shown here is derived from an EMBL/GenBank/DDBJ whole genome shotgun (WGS) entry which is preliminary data.</text>
</comment>
<gene>
    <name evidence="1" type="ORF">HNQ77_000237</name>
</gene>
<evidence type="ECO:0000313" key="1">
    <source>
        <dbReference type="EMBL" id="MBB6142299.1"/>
    </source>
</evidence>
<protein>
    <submittedName>
        <fullName evidence="1">Uncharacterized protein</fullName>
    </submittedName>
</protein>
<organism evidence="1 2">
    <name type="scientific">Silvibacterium bohemicum</name>
    <dbReference type="NCBI Taxonomy" id="1577686"/>
    <lineage>
        <taxon>Bacteria</taxon>
        <taxon>Pseudomonadati</taxon>
        <taxon>Acidobacteriota</taxon>
        <taxon>Terriglobia</taxon>
        <taxon>Terriglobales</taxon>
        <taxon>Acidobacteriaceae</taxon>
        <taxon>Silvibacterium</taxon>
    </lineage>
</organism>